<dbReference type="Proteomes" id="UP001159937">
    <property type="component" value="Unassembled WGS sequence"/>
</dbReference>
<accession>A0AAJ1NUR5</accession>
<evidence type="ECO:0000313" key="2">
    <source>
        <dbReference type="Proteomes" id="UP001159937"/>
    </source>
</evidence>
<reference evidence="1" key="1">
    <citation type="submission" date="2022-09" db="EMBL/GenBank/DDBJ databases">
        <title>Intensive care unit water sources are persistently colonized with multi-drug resistant bacteria and are the site of extensive horizontal gene transfer of antibiotic resistance genes.</title>
        <authorList>
            <person name="Diorio-Toth L."/>
        </authorList>
    </citation>
    <scope>NUCLEOTIDE SEQUENCE</scope>
    <source>
        <strain evidence="1">GD03918</strain>
    </source>
</reference>
<dbReference type="EMBL" id="JAOCBF010000111">
    <property type="protein sequence ID" value="MDH0967498.1"/>
    <property type="molecule type" value="Genomic_DNA"/>
</dbReference>
<gene>
    <name evidence="1" type="ORF">N5C89_32225</name>
</gene>
<organism evidence="1 2">
    <name type="scientific">Klebsiella michiganensis</name>
    <dbReference type="NCBI Taxonomy" id="1134687"/>
    <lineage>
        <taxon>Bacteria</taxon>
        <taxon>Pseudomonadati</taxon>
        <taxon>Pseudomonadota</taxon>
        <taxon>Gammaproteobacteria</taxon>
        <taxon>Enterobacterales</taxon>
        <taxon>Enterobacteriaceae</taxon>
        <taxon>Klebsiella/Raoultella group</taxon>
        <taxon>Klebsiella</taxon>
    </lineage>
</organism>
<dbReference type="AlphaFoldDB" id="A0AAJ1NUR5"/>
<evidence type="ECO:0000313" key="1">
    <source>
        <dbReference type="EMBL" id="MDH0967498.1"/>
    </source>
</evidence>
<sequence length="294" mass="34743">MSDSVFITSYNFKKIIPDEFPDNSLKKPEEIIEYARIKNIFNQSEIDYFIKLCFALENPEYLVKFYQKKYESNTPDIYNSYHNTPSCIELNKSYLDYTINSSNKEIRQLVSSRIRLAFYDYTYKSIGNKEDTLVFNFKENTFKIKKNDGSEKTIGSIPEKLYSTVSKINSDFNFILGEIFHVIGNSGYYKYYNTSIAEMESAIKLLIDDSYKFRESSEFLNKKIKNITFGEIHKLKQNKNDEVCSAWVNKYKGPLYEMISQYYWIRFNPELSIEKTLLDTLGFKPCKRCFNLKP</sequence>
<dbReference type="RefSeq" id="WP_114507603.1">
    <property type="nucleotide sequence ID" value="NZ_JAOCBF010000111.1"/>
</dbReference>
<comment type="caution">
    <text evidence="1">The sequence shown here is derived from an EMBL/GenBank/DDBJ whole genome shotgun (WGS) entry which is preliminary data.</text>
</comment>
<name>A0AAJ1NUR5_9ENTR</name>
<protein>
    <submittedName>
        <fullName evidence="1">Uncharacterized protein</fullName>
    </submittedName>
</protein>
<proteinExistence type="predicted"/>